<evidence type="ECO:0000259" key="3">
    <source>
        <dbReference type="PROSITE" id="PS51000"/>
    </source>
</evidence>
<dbReference type="InterPro" id="IPR050313">
    <property type="entry name" value="Carb_Metab_HTH_regulators"/>
</dbReference>
<dbReference type="EMBL" id="DVJK01000193">
    <property type="protein sequence ID" value="HIS67268.1"/>
    <property type="molecule type" value="Genomic_DNA"/>
</dbReference>
<reference evidence="4" key="1">
    <citation type="submission" date="2020-10" db="EMBL/GenBank/DDBJ databases">
        <authorList>
            <person name="Gilroy R."/>
        </authorList>
    </citation>
    <scope>NUCLEOTIDE SEQUENCE</scope>
    <source>
        <strain evidence="4">ChiHjej10B9-9673</strain>
    </source>
</reference>
<proteinExistence type="predicted"/>
<feature type="domain" description="HTH deoR-type" evidence="3">
    <location>
        <begin position="1"/>
        <end position="49"/>
    </location>
</feature>
<evidence type="ECO:0000256" key="1">
    <source>
        <dbReference type="ARBA" id="ARBA00023015"/>
    </source>
</evidence>
<organism evidence="4 5">
    <name type="scientific">Candidatus Scatomorpha merdipullorum</name>
    <dbReference type="NCBI Taxonomy" id="2840927"/>
    <lineage>
        <taxon>Bacteria</taxon>
        <taxon>Bacillati</taxon>
        <taxon>Bacillota</taxon>
        <taxon>Clostridia</taxon>
        <taxon>Eubacteriales</taxon>
        <taxon>Candidatus Scatomorpha</taxon>
    </lineage>
</organism>
<dbReference type="Gene3D" id="1.10.10.10">
    <property type="entry name" value="Winged helix-like DNA-binding domain superfamily/Winged helix DNA-binding domain"/>
    <property type="match status" value="1"/>
</dbReference>
<dbReference type="SMART" id="SM00420">
    <property type="entry name" value="HTH_DEOR"/>
    <property type="match status" value="1"/>
</dbReference>
<dbReference type="SUPFAM" id="SSF46785">
    <property type="entry name" value="Winged helix' DNA-binding domain"/>
    <property type="match status" value="1"/>
</dbReference>
<name>A0A9D1JVW7_9FIRM</name>
<dbReference type="SUPFAM" id="SSF100950">
    <property type="entry name" value="NagB/RpiA/CoA transferase-like"/>
    <property type="match status" value="1"/>
</dbReference>
<gene>
    <name evidence="4" type="ORF">IAC18_06860</name>
</gene>
<dbReference type="AlphaFoldDB" id="A0A9D1JVW7"/>
<keyword evidence="2" id="KW-0804">Transcription</keyword>
<evidence type="ECO:0000313" key="5">
    <source>
        <dbReference type="Proteomes" id="UP000824001"/>
    </source>
</evidence>
<dbReference type="InterPro" id="IPR001034">
    <property type="entry name" value="DeoR_HTH"/>
</dbReference>
<dbReference type="InterPro" id="IPR036388">
    <property type="entry name" value="WH-like_DNA-bd_sf"/>
</dbReference>
<dbReference type="PROSITE" id="PS51000">
    <property type="entry name" value="HTH_DEOR_2"/>
    <property type="match status" value="1"/>
</dbReference>
<reference evidence="4" key="2">
    <citation type="journal article" date="2021" name="PeerJ">
        <title>Extensive microbial diversity within the chicken gut microbiome revealed by metagenomics and culture.</title>
        <authorList>
            <person name="Gilroy R."/>
            <person name="Ravi A."/>
            <person name="Getino M."/>
            <person name="Pursley I."/>
            <person name="Horton D.L."/>
            <person name="Alikhan N.F."/>
            <person name="Baker D."/>
            <person name="Gharbi K."/>
            <person name="Hall N."/>
            <person name="Watson M."/>
            <person name="Adriaenssens E.M."/>
            <person name="Foster-Nyarko E."/>
            <person name="Jarju S."/>
            <person name="Secka A."/>
            <person name="Antonio M."/>
            <person name="Oren A."/>
            <person name="Chaudhuri R.R."/>
            <person name="La Ragione R."/>
            <person name="Hildebrand F."/>
            <person name="Pallen M.J."/>
        </authorList>
    </citation>
    <scope>NUCLEOTIDE SEQUENCE</scope>
    <source>
        <strain evidence="4">ChiHjej10B9-9673</strain>
    </source>
</reference>
<dbReference type="GO" id="GO:0003700">
    <property type="term" value="F:DNA-binding transcription factor activity"/>
    <property type="evidence" value="ECO:0007669"/>
    <property type="project" value="InterPro"/>
</dbReference>
<dbReference type="Pfam" id="PF08220">
    <property type="entry name" value="HTH_DeoR"/>
    <property type="match status" value="1"/>
</dbReference>
<comment type="caution">
    <text evidence="4">The sequence shown here is derived from an EMBL/GenBank/DDBJ whole genome shotgun (WGS) entry which is preliminary data.</text>
</comment>
<sequence>MEQLIAEKDFVSIAELCNTFEIHPNTARADIKELVDRGIVEKKYGGVSYIQNRLPEGYHETRTRLNETGKEAIGRRAASFLEEGDIIFVDAGTTTSHLFDNASGLPENLTVITNNLEIINKVFRDTKYTIYVLPGKGDRQLNSFTGTETVDSLRTYNIRKAFIGTRGISPKGDLSSSSSLDTKMKSTVIDISDEVILMAGSDKVKSSAMINFASLDRIDCWICDEANEDVRALAEKHHVKLVESNK</sequence>
<dbReference type="InterPro" id="IPR036390">
    <property type="entry name" value="WH_DNA-bd_sf"/>
</dbReference>
<evidence type="ECO:0000256" key="2">
    <source>
        <dbReference type="ARBA" id="ARBA00023163"/>
    </source>
</evidence>
<keyword evidence="1" id="KW-0805">Transcription regulation</keyword>
<dbReference type="PANTHER" id="PTHR30363:SF60">
    <property type="entry name" value="HTH-TYPE TRANSCRIPTIONAL REGULATOR IOLR"/>
    <property type="match status" value="1"/>
</dbReference>
<dbReference type="Pfam" id="PF00455">
    <property type="entry name" value="DeoRC"/>
    <property type="match status" value="1"/>
</dbReference>
<dbReference type="InterPro" id="IPR037171">
    <property type="entry name" value="NagB/RpiA_transferase-like"/>
</dbReference>
<evidence type="ECO:0000313" key="4">
    <source>
        <dbReference type="EMBL" id="HIS67268.1"/>
    </source>
</evidence>
<dbReference type="InterPro" id="IPR014036">
    <property type="entry name" value="DeoR-like_C"/>
</dbReference>
<protein>
    <submittedName>
        <fullName evidence="4">DeoR/GlpR transcriptional regulator</fullName>
    </submittedName>
</protein>
<dbReference type="PANTHER" id="PTHR30363">
    <property type="entry name" value="HTH-TYPE TRANSCRIPTIONAL REGULATOR SRLR-RELATED"/>
    <property type="match status" value="1"/>
</dbReference>
<dbReference type="Proteomes" id="UP000824001">
    <property type="component" value="Unassembled WGS sequence"/>
</dbReference>
<accession>A0A9D1JVW7</accession>
<dbReference type="SMART" id="SM01134">
    <property type="entry name" value="DeoRC"/>
    <property type="match status" value="1"/>
</dbReference>